<sequence length="55" mass="6291">MMFTYKVFFNEPKAVWGQGCVLVQAACEATALQFFTSEFPGYQATRIYLTFDLPI</sequence>
<dbReference type="Proteomes" id="UP000477386">
    <property type="component" value="Unassembled WGS sequence"/>
</dbReference>
<proteinExistence type="predicted"/>
<evidence type="ECO:0000313" key="2">
    <source>
        <dbReference type="Proteomes" id="UP000477386"/>
    </source>
</evidence>
<reference evidence="1 2" key="1">
    <citation type="submission" date="2020-02" db="EMBL/GenBank/DDBJ databases">
        <title>Draft genome sequence of two Spirosoma agri KCTC 52727 and Spirosoma terrae KCTC 52035.</title>
        <authorList>
            <person name="Rojas J."/>
            <person name="Ambika Manirajan B."/>
            <person name="Ratering S."/>
            <person name="Suarez C."/>
            <person name="Schnell S."/>
        </authorList>
    </citation>
    <scope>NUCLEOTIDE SEQUENCE [LARGE SCALE GENOMIC DNA]</scope>
    <source>
        <strain evidence="1 2">KCTC 52727</strain>
    </source>
</reference>
<dbReference type="EMBL" id="JAAGNZ010000001">
    <property type="protein sequence ID" value="NEU67075.1"/>
    <property type="molecule type" value="Genomic_DNA"/>
</dbReference>
<keyword evidence="2" id="KW-1185">Reference proteome</keyword>
<dbReference type="RefSeq" id="WP_164036632.1">
    <property type="nucleotide sequence ID" value="NZ_JAAGNZ010000001.1"/>
</dbReference>
<organism evidence="1 2">
    <name type="scientific">Spirosoma agri</name>
    <dbReference type="NCBI Taxonomy" id="1987381"/>
    <lineage>
        <taxon>Bacteria</taxon>
        <taxon>Pseudomonadati</taxon>
        <taxon>Bacteroidota</taxon>
        <taxon>Cytophagia</taxon>
        <taxon>Cytophagales</taxon>
        <taxon>Cytophagaceae</taxon>
        <taxon>Spirosoma</taxon>
    </lineage>
</organism>
<gene>
    <name evidence="1" type="ORF">GK091_09315</name>
</gene>
<dbReference type="AlphaFoldDB" id="A0A6M0IH98"/>
<evidence type="ECO:0000313" key="1">
    <source>
        <dbReference type="EMBL" id="NEU67075.1"/>
    </source>
</evidence>
<protein>
    <submittedName>
        <fullName evidence="1">Uncharacterized protein</fullName>
    </submittedName>
</protein>
<comment type="caution">
    <text evidence="1">The sequence shown here is derived from an EMBL/GenBank/DDBJ whole genome shotgun (WGS) entry which is preliminary data.</text>
</comment>
<accession>A0A6M0IH98</accession>
<name>A0A6M0IH98_9BACT</name>